<dbReference type="Gene3D" id="2.40.10.10">
    <property type="entry name" value="Trypsin-like serine proteases"/>
    <property type="match status" value="1"/>
</dbReference>
<dbReference type="PROSITE" id="PS00135">
    <property type="entry name" value="TRYPSIN_SER"/>
    <property type="match status" value="1"/>
</dbReference>
<evidence type="ECO:0000259" key="3">
    <source>
        <dbReference type="PROSITE" id="PS50240"/>
    </source>
</evidence>
<dbReference type="PANTHER" id="PTHR24256">
    <property type="entry name" value="TRYPTASE-RELATED"/>
    <property type="match status" value="1"/>
</dbReference>
<dbReference type="Pfam" id="PF00089">
    <property type="entry name" value="Trypsin"/>
    <property type="match status" value="1"/>
</dbReference>
<dbReference type="InterPro" id="IPR033116">
    <property type="entry name" value="TRYPSIN_SER"/>
</dbReference>
<proteinExistence type="inferred from homology"/>
<dbReference type="CDD" id="cd00190">
    <property type="entry name" value="Tryp_SPc"/>
    <property type="match status" value="1"/>
</dbReference>
<dbReference type="EMBL" id="LR899012">
    <property type="protein sequence ID" value="CAD7088385.1"/>
    <property type="molecule type" value="Genomic_DNA"/>
</dbReference>
<keyword evidence="1" id="KW-1015">Disulfide bond</keyword>
<dbReference type="InterPro" id="IPR009003">
    <property type="entry name" value="Peptidase_S1_PA"/>
</dbReference>
<dbReference type="SUPFAM" id="SSF50494">
    <property type="entry name" value="Trypsin-like serine proteases"/>
    <property type="match status" value="1"/>
</dbReference>
<dbReference type="OrthoDB" id="7774500at2759"/>
<name>A0A7R8YXF3_HERIL</name>
<evidence type="ECO:0000256" key="2">
    <source>
        <dbReference type="ARBA" id="ARBA00024195"/>
    </source>
</evidence>
<dbReference type="InterPro" id="IPR051487">
    <property type="entry name" value="Ser/Thr_Proteases_Immune/Dev"/>
</dbReference>
<evidence type="ECO:0000313" key="4">
    <source>
        <dbReference type="EMBL" id="CAD7088385.1"/>
    </source>
</evidence>
<dbReference type="FunFam" id="2.40.10.10:FF:000002">
    <property type="entry name" value="Transmembrane protease serine"/>
    <property type="match status" value="1"/>
</dbReference>
<protein>
    <recommendedName>
        <fullName evidence="3">Peptidase S1 domain-containing protein</fullName>
    </recommendedName>
</protein>
<dbReference type="SMART" id="SM00020">
    <property type="entry name" value="Tryp_SPc"/>
    <property type="match status" value="1"/>
</dbReference>
<dbReference type="InParanoid" id="A0A7R8YXF3"/>
<evidence type="ECO:0000256" key="1">
    <source>
        <dbReference type="ARBA" id="ARBA00023157"/>
    </source>
</evidence>
<sequence>MSKNFPVNDVAVAITKRPIKFHMNVWPICLIRTEVDLSGYRALVAGWGVTEYQGVRPASLLDGQVRILSEEECQAAKYIGRVYNSDQMICASSEKTDACQGDSGGPLIVYGSSGNAIQVGIVSFGFGCQTKDSAGVYTRLSKYLDWIDEVTGRTESCILPRDYKNELV</sequence>
<accession>A0A7R8YXF3</accession>
<dbReference type="Proteomes" id="UP000594454">
    <property type="component" value="Chromosome 4"/>
</dbReference>
<feature type="domain" description="Peptidase S1" evidence="3">
    <location>
        <begin position="1"/>
        <end position="152"/>
    </location>
</feature>
<dbReference type="InterPro" id="IPR001254">
    <property type="entry name" value="Trypsin_dom"/>
</dbReference>
<organism evidence="4 5">
    <name type="scientific">Hermetia illucens</name>
    <name type="common">Black soldier fly</name>
    <dbReference type="NCBI Taxonomy" id="343691"/>
    <lineage>
        <taxon>Eukaryota</taxon>
        <taxon>Metazoa</taxon>
        <taxon>Ecdysozoa</taxon>
        <taxon>Arthropoda</taxon>
        <taxon>Hexapoda</taxon>
        <taxon>Insecta</taxon>
        <taxon>Pterygota</taxon>
        <taxon>Neoptera</taxon>
        <taxon>Endopterygota</taxon>
        <taxon>Diptera</taxon>
        <taxon>Brachycera</taxon>
        <taxon>Stratiomyomorpha</taxon>
        <taxon>Stratiomyidae</taxon>
        <taxon>Hermetiinae</taxon>
        <taxon>Hermetia</taxon>
    </lineage>
</organism>
<dbReference type="GO" id="GO:0006508">
    <property type="term" value="P:proteolysis"/>
    <property type="evidence" value="ECO:0007669"/>
    <property type="project" value="InterPro"/>
</dbReference>
<keyword evidence="5" id="KW-1185">Reference proteome</keyword>
<gene>
    <name evidence="4" type="ORF">HERILL_LOCUS11013</name>
</gene>
<dbReference type="PROSITE" id="PS50240">
    <property type="entry name" value="TRYPSIN_DOM"/>
    <property type="match status" value="1"/>
</dbReference>
<dbReference type="GO" id="GO:0004252">
    <property type="term" value="F:serine-type endopeptidase activity"/>
    <property type="evidence" value="ECO:0007669"/>
    <property type="project" value="InterPro"/>
</dbReference>
<evidence type="ECO:0000313" key="5">
    <source>
        <dbReference type="Proteomes" id="UP000594454"/>
    </source>
</evidence>
<dbReference type="InterPro" id="IPR043504">
    <property type="entry name" value="Peptidase_S1_PA_chymotrypsin"/>
</dbReference>
<comment type="similarity">
    <text evidence="2">Belongs to the peptidase S1 family. CLIP subfamily.</text>
</comment>
<reference evidence="4 5" key="1">
    <citation type="submission" date="2020-11" db="EMBL/GenBank/DDBJ databases">
        <authorList>
            <person name="Wallbank WR R."/>
            <person name="Pardo Diaz C."/>
            <person name="Kozak K."/>
            <person name="Martin S."/>
            <person name="Jiggins C."/>
            <person name="Moest M."/>
            <person name="Warren A I."/>
            <person name="Generalovic N T."/>
            <person name="Byers J.R.P. K."/>
            <person name="Montejo-Kovacevich G."/>
            <person name="Yen C E."/>
        </authorList>
    </citation>
    <scope>NUCLEOTIDE SEQUENCE [LARGE SCALE GENOMIC DNA]</scope>
</reference>
<dbReference type="AlphaFoldDB" id="A0A7R8YXF3"/>